<dbReference type="SUPFAM" id="SSF55031">
    <property type="entry name" value="Bacterial exopeptidase dimerisation domain"/>
    <property type="match status" value="1"/>
</dbReference>
<proteinExistence type="predicted"/>
<dbReference type="InterPro" id="IPR001261">
    <property type="entry name" value="ArgE/DapE_CS"/>
</dbReference>
<keyword evidence="3" id="KW-0378">Hydrolase</keyword>
<name>A0ABT3NB36_9BACT</name>
<organism evidence="7 8">
    <name type="scientific">Desulfobotulus pelophilus</name>
    <dbReference type="NCBI Taxonomy" id="2823377"/>
    <lineage>
        <taxon>Bacteria</taxon>
        <taxon>Pseudomonadati</taxon>
        <taxon>Thermodesulfobacteriota</taxon>
        <taxon>Desulfobacteria</taxon>
        <taxon>Desulfobacterales</taxon>
        <taxon>Desulfobacteraceae</taxon>
        <taxon>Desulfobotulus</taxon>
    </lineage>
</organism>
<evidence type="ECO:0000256" key="4">
    <source>
        <dbReference type="ARBA" id="ARBA00022833"/>
    </source>
</evidence>
<evidence type="ECO:0000256" key="3">
    <source>
        <dbReference type="ARBA" id="ARBA00022801"/>
    </source>
</evidence>
<evidence type="ECO:0000313" key="7">
    <source>
        <dbReference type="EMBL" id="MCW7754675.1"/>
    </source>
</evidence>
<protein>
    <submittedName>
        <fullName evidence="7">M20/M25/M40 family metallo-hydrolase</fullName>
    </submittedName>
</protein>
<keyword evidence="5" id="KW-0170">Cobalt</keyword>
<dbReference type="PANTHER" id="PTHR43808:SF31">
    <property type="entry name" value="N-ACETYL-L-CITRULLINE DEACETYLASE"/>
    <property type="match status" value="1"/>
</dbReference>
<dbReference type="InterPro" id="IPR036264">
    <property type="entry name" value="Bact_exopeptidase_dim_dom"/>
</dbReference>
<evidence type="ECO:0000256" key="2">
    <source>
        <dbReference type="ARBA" id="ARBA00022723"/>
    </source>
</evidence>
<dbReference type="Pfam" id="PF07687">
    <property type="entry name" value="M20_dimer"/>
    <property type="match status" value="1"/>
</dbReference>
<sequence>MQNLVSFLLELMTFRTLAQNPEAIRHCTAHIQRNLTAHGVPHEILSVQQCPSILVCPQPRRAPILLISHMDVVDGPDHLFSPRVQDGRIWGRGAVDDKYAIALSLALFYRNLSRLRERGHGVEAMNFGLLITSDEESGGEKGTGTILPLLNCHFAIVLDGGSPEQIITCQKGILHLRITAKGKSAHAARPWLGRNAIENLMEDLSRLQGFFSGKKQELWEKTLNISRIEGGSAINQVPDSASAFLDIRFTEKDDPAEILQMIQKSLKHSSLSEQTHDPVFTAGSSPYLDLLKQAAPWAGEAREHGASDAHFLSARGIPGVVWGADGEMSQHSDSERVRIDSIEALDSGLQSFLDLCTVHKETLPWH</sequence>
<keyword evidence="4" id="KW-0862">Zinc</keyword>
<evidence type="ECO:0000256" key="5">
    <source>
        <dbReference type="ARBA" id="ARBA00023285"/>
    </source>
</evidence>
<evidence type="ECO:0000313" key="8">
    <source>
        <dbReference type="Proteomes" id="UP001209681"/>
    </source>
</evidence>
<reference evidence="7 8" key="1">
    <citation type="submission" date="2022-11" db="EMBL/GenBank/DDBJ databases">
        <title>Desulfobotulus tamanensis H1 sp. nov. - anaerobic, alkaliphilic, sulphate reducing bacterium isolated from terrestrial mud volcano.</title>
        <authorList>
            <person name="Frolova A."/>
            <person name="Merkel A.Y."/>
            <person name="Slobodkin A.I."/>
        </authorList>
    </citation>
    <scope>NUCLEOTIDE SEQUENCE [LARGE SCALE GENOMIC DNA]</scope>
    <source>
        <strain evidence="7 8">H1</strain>
    </source>
</reference>
<keyword evidence="2" id="KW-0479">Metal-binding</keyword>
<dbReference type="SUPFAM" id="SSF53187">
    <property type="entry name" value="Zn-dependent exopeptidases"/>
    <property type="match status" value="1"/>
</dbReference>
<keyword evidence="8" id="KW-1185">Reference proteome</keyword>
<dbReference type="EMBL" id="JAPFPW010000014">
    <property type="protein sequence ID" value="MCW7754675.1"/>
    <property type="molecule type" value="Genomic_DNA"/>
</dbReference>
<dbReference type="Gene3D" id="3.30.70.360">
    <property type="match status" value="1"/>
</dbReference>
<evidence type="ECO:0000259" key="6">
    <source>
        <dbReference type="Pfam" id="PF07687"/>
    </source>
</evidence>
<dbReference type="Pfam" id="PF01546">
    <property type="entry name" value="Peptidase_M20"/>
    <property type="match status" value="1"/>
</dbReference>
<dbReference type="InterPro" id="IPR050072">
    <property type="entry name" value="Peptidase_M20A"/>
</dbReference>
<comment type="caution">
    <text evidence="7">The sequence shown here is derived from an EMBL/GenBank/DDBJ whole genome shotgun (WGS) entry which is preliminary data.</text>
</comment>
<comment type="cofactor">
    <cofactor evidence="1">
        <name>Zn(2+)</name>
        <dbReference type="ChEBI" id="CHEBI:29105"/>
    </cofactor>
</comment>
<dbReference type="PANTHER" id="PTHR43808">
    <property type="entry name" value="ACETYLORNITHINE DEACETYLASE"/>
    <property type="match status" value="1"/>
</dbReference>
<dbReference type="Gene3D" id="3.40.630.10">
    <property type="entry name" value="Zn peptidases"/>
    <property type="match status" value="1"/>
</dbReference>
<accession>A0ABT3NB36</accession>
<feature type="domain" description="Peptidase M20 dimerisation" evidence="6">
    <location>
        <begin position="170"/>
        <end position="268"/>
    </location>
</feature>
<dbReference type="Proteomes" id="UP001209681">
    <property type="component" value="Unassembled WGS sequence"/>
</dbReference>
<dbReference type="InterPro" id="IPR011650">
    <property type="entry name" value="Peptidase_M20_dimer"/>
</dbReference>
<dbReference type="InterPro" id="IPR002933">
    <property type="entry name" value="Peptidase_M20"/>
</dbReference>
<dbReference type="PROSITE" id="PS00758">
    <property type="entry name" value="ARGE_DAPE_CPG2_1"/>
    <property type="match status" value="1"/>
</dbReference>
<gene>
    <name evidence="7" type="ORF">OOT00_11845</name>
</gene>
<dbReference type="RefSeq" id="WP_265425588.1">
    <property type="nucleotide sequence ID" value="NZ_JAPFPW010000014.1"/>
</dbReference>
<evidence type="ECO:0000256" key="1">
    <source>
        <dbReference type="ARBA" id="ARBA00001947"/>
    </source>
</evidence>